<dbReference type="Proteomes" id="UP000704712">
    <property type="component" value="Unassembled WGS sequence"/>
</dbReference>
<feature type="domain" description="DUF6818" evidence="1">
    <location>
        <begin position="1"/>
        <end position="67"/>
    </location>
</feature>
<organism evidence="2 3">
    <name type="scientific">Phytophthora infestans</name>
    <name type="common">Potato late blight agent</name>
    <name type="synonym">Botrytis infestans</name>
    <dbReference type="NCBI Taxonomy" id="4787"/>
    <lineage>
        <taxon>Eukaryota</taxon>
        <taxon>Sar</taxon>
        <taxon>Stramenopiles</taxon>
        <taxon>Oomycota</taxon>
        <taxon>Peronosporomycetes</taxon>
        <taxon>Peronosporales</taxon>
        <taxon>Peronosporaceae</taxon>
        <taxon>Phytophthora</taxon>
    </lineage>
</organism>
<dbReference type="EMBL" id="JAACNO010002158">
    <property type="protein sequence ID" value="KAF4135432.1"/>
    <property type="molecule type" value="Genomic_DNA"/>
</dbReference>
<name>A0A8S9U711_PHYIN</name>
<dbReference type="PANTHER" id="PTHR34409:SF1">
    <property type="entry name" value="MYB-LIKE DOMAIN-CONTAINING PROTEIN"/>
    <property type="match status" value="1"/>
</dbReference>
<protein>
    <recommendedName>
        <fullName evidence="1">DUF6818 domain-containing protein</fullName>
    </recommendedName>
</protein>
<reference evidence="2" key="1">
    <citation type="submission" date="2020-03" db="EMBL/GenBank/DDBJ databases">
        <title>Hybrid Assembly of Korean Phytophthora infestans isolates.</title>
        <authorList>
            <person name="Prokchorchik M."/>
            <person name="Lee Y."/>
            <person name="Seo J."/>
            <person name="Cho J.-H."/>
            <person name="Park Y.-E."/>
            <person name="Jang D.-C."/>
            <person name="Im J.-S."/>
            <person name="Choi J.-G."/>
            <person name="Park H.-J."/>
            <person name="Lee G.-B."/>
            <person name="Lee Y.-G."/>
            <person name="Hong S.-Y."/>
            <person name="Cho K."/>
            <person name="Sohn K.H."/>
        </authorList>
    </citation>
    <scope>NUCLEOTIDE SEQUENCE</scope>
    <source>
        <strain evidence="2">KR_2_A2</strain>
    </source>
</reference>
<comment type="caution">
    <text evidence="2">The sequence shown here is derived from an EMBL/GenBank/DDBJ whole genome shotgun (WGS) entry which is preliminary data.</text>
</comment>
<dbReference type="Pfam" id="PF20681">
    <property type="entry name" value="DUF6818"/>
    <property type="match status" value="1"/>
</dbReference>
<evidence type="ECO:0000259" key="1">
    <source>
        <dbReference type="Pfam" id="PF20681"/>
    </source>
</evidence>
<dbReference type="InterPro" id="IPR049203">
    <property type="entry name" value="DUF6818"/>
</dbReference>
<sequence>MWKSVAVEYNSLRARSWSERDYDSLRRKFRTLYGKPKPTGNQGEEDPLRHRPVLMAHEIQAAIELKGVRIHPTTAVTAEKTTNNFLKTSMRRL</sequence>
<dbReference type="PANTHER" id="PTHR34409">
    <property type="entry name" value="SET DOMAIN-CONTAINING PROTEIN"/>
    <property type="match status" value="1"/>
</dbReference>
<dbReference type="AlphaFoldDB" id="A0A8S9U711"/>
<gene>
    <name evidence="2" type="ORF">GN958_ATG15388</name>
</gene>
<proteinExistence type="predicted"/>
<evidence type="ECO:0000313" key="2">
    <source>
        <dbReference type="EMBL" id="KAF4135432.1"/>
    </source>
</evidence>
<evidence type="ECO:0000313" key="3">
    <source>
        <dbReference type="Proteomes" id="UP000704712"/>
    </source>
</evidence>
<accession>A0A8S9U711</accession>